<evidence type="ECO:0000313" key="2">
    <source>
        <dbReference type="Proteomes" id="UP000828941"/>
    </source>
</evidence>
<sequence length="236" mass="26906">MNNSKSTHGFSETQEKQPPINSFSIEILDSSIQNLINSWKRRQRWLQYCCTISSQQDLKRAPWRTHLVNFLESTSVRVFTICLLIVGIFVVILDLSYTTLSCHLKKGEALAVWFHRVAIGILIILSAKSMALLVGLGFSFFLHPGSVMDGTIATTALVLLVFLKIRAVSLVIVVCLWRVIRVVESASGLKNRDVKVQLEGIISQYEALKEENKRLLETIEERNKKIEKLKEEFSQW</sequence>
<keyword evidence="2" id="KW-1185">Reference proteome</keyword>
<accession>A0ACB9PDX0</accession>
<name>A0ACB9PDX0_BAUVA</name>
<gene>
    <name evidence="1" type="ORF">L6164_012042</name>
</gene>
<dbReference type="Proteomes" id="UP000828941">
    <property type="component" value="Chromosome 5"/>
</dbReference>
<reference evidence="1 2" key="1">
    <citation type="journal article" date="2022" name="DNA Res.">
        <title>Chromosomal-level genome assembly of the orchid tree Bauhinia variegata (Leguminosae; Cercidoideae) supports the allotetraploid origin hypothesis of Bauhinia.</title>
        <authorList>
            <person name="Zhong Y."/>
            <person name="Chen Y."/>
            <person name="Zheng D."/>
            <person name="Pang J."/>
            <person name="Liu Y."/>
            <person name="Luo S."/>
            <person name="Meng S."/>
            <person name="Qian L."/>
            <person name="Wei D."/>
            <person name="Dai S."/>
            <person name="Zhou R."/>
        </authorList>
    </citation>
    <scope>NUCLEOTIDE SEQUENCE [LARGE SCALE GENOMIC DNA]</scope>
    <source>
        <strain evidence="1">BV-YZ2020</strain>
    </source>
</reference>
<protein>
    <submittedName>
        <fullName evidence="1">Uncharacterized protein</fullName>
    </submittedName>
</protein>
<comment type="caution">
    <text evidence="1">The sequence shown here is derived from an EMBL/GenBank/DDBJ whole genome shotgun (WGS) entry which is preliminary data.</text>
</comment>
<organism evidence="1 2">
    <name type="scientific">Bauhinia variegata</name>
    <name type="common">Purple orchid tree</name>
    <name type="synonym">Phanera variegata</name>
    <dbReference type="NCBI Taxonomy" id="167791"/>
    <lineage>
        <taxon>Eukaryota</taxon>
        <taxon>Viridiplantae</taxon>
        <taxon>Streptophyta</taxon>
        <taxon>Embryophyta</taxon>
        <taxon>Tracheophyta</taxon>
        <taxon>Spermatophyta</taxon>
        <taxon>Magnoliopsida</taxon>
        <taxon>eudicotyledons</taxon>
        <taxon>Gunneridae</taxon>
        <taxon>Pentapetalae</taxon>
        <taxon>rosids</taxon>
        <taxon>fabids</taxon>
        <taxon>Fabales</taxon>
        <taxon>Fabaceae</taxon>
        <taxon>Cercidoideae</taxon>
        <taxon>Cercideae</taxon>
        <taxon>Bauhiniinae</taxon>
        <taxon>Bauhinia</taxon>
    </lineage>
</organism>
<proteinExistence type="predicted"/>
<evidence type="ECO:0000313" key="1">
    <source>
        <dbReference type="EMBL" id="KAI4344855.1"/>
    </source>
</evidence>
<dbReference type="EMBL" id="CM039430">
    <property type="protein sequence ID" value="KAI4344855.1"/>
    <property type="molecule type" value="Genomic_DNA"/>
</dbReference>